<sequence length="168" mass="17649">MKRQGPGRLWFLLLSIAFAGAWSALLVPAAAAAAAAAAPPAAAPSSSSNPTPFLAMLNMAGVAKLLANTTTWANQASNPAWYSANLMNPNWPATIFMPTDQALTKLLRDAKSSASNQQLLDAFAANMPQFWQLMSNQVVDGAVKIEEGQEFTALGGEKLTVKKDATTG</sequence>
<name>A0ABY8URJ1_TETOB</name>
<gene>
    <name evidence="3" type="ORF">OEZ85_013647</name>
</gene>
<evidence type="ECO:0000259" key="2">
    <source>
        <dbReference type="Pfam" id="PF02469"/>
    </source>
</evidence>
<proteinExistence type="predicted"/>
<organism evidence="3 4">
    <name type="scientific">Tetradesmus obliquus</name>
    <name type="common">Green alga</name>
    <name type="synonym">Acutodesmus obliquus</name>
    <dbReference type="NCBI Taxonomy" id="3088"/>
    <lineage>
        <taxon>Eukaryota</taxon>
        <taxon>Viridiplantae</taxon>
        <taxon>Chlorophyta</taxon>
        <taxon>core chlorophytes</taxon>
        <taxon>Chlorophyceae</taxon>
        <taxon>CS clade</taxon>
        <taxon>Sphaeropleales</taxon>
        <taxon>Scenedesmaceae</taxon>
        <taxon>Tetradesmus</taxon>
    </lineage>
</organism>
<dbReference type="InterPro" id="IPR000782">
    <property type="entry name" value="FAS1_domain"/>
</dbReference>
<reference evidence="3 4" key="1">
    <citation type="submission" date="2023-05" db="EMBL/GenBank/DDBJ databases">
        <title>A 100% complete, gapless, phased diploid assembly of the Scenedesmus obliquus UTEX 3031 genome.</title>
        <authorList>
            <person name="Biondi T.C."/>
            <person name="Hanschen E.R."/>
            <person name="Kwon T."/>
            <person name="Eng W."/>
            <person name="Kruse C.P.S."/>
            <person name="Koehler S.I."/>
            <person name="Kunde Y."/>
            <person name="Gleasner C.D."/>
            <person name="You Mak K.T."/>
            <person name="Polle J."/>
            <person name="Hovde B.T."/>
            <person name="Starkenburg S.R."/>
        </authorList>
    </citation>
    <scope>NUCLEOTIDE SEQUENCE [LARGE SCALE GENOMIC DNA]</scope>
    <source>
        <strain evidence="3 4">DOE0152z</strain>
    </source>
</reference>
<protein>
    <recommendedName>
        <fullName evidence="2">FAS1 domain-containing protein</fullName>
    </recommendedName>
</protein>
<dbReference type="Proteomes" id="UP001244341">
    <property type="component" value="Chromosome 17b"/>
</dbReference>
<keyword evidence="4" id="KW-1185">Reference proteome</keyword>
<dbReference type="InterPro" id="IPR036378">
    <property type="entry name" value="FAS1_dom_sf"/>
</dbReference>
<feature type="domain" description="FAS1" evidence="2">
    <location>
        <begin position="83"/>
        <end position="164"/>
    </location>
</feature>
<evidence type="ECO:0000313" key="3">
    <source>
        <dbReference type="EMBL" id="WIA24029.1"/>
    </source>
</evidence>
<feature type="chain" id="PRO_5046723188" description="FAS1 domain-containing protein" evidence="1">
    <location>
        <begin position="24"/>
        <end position="168"/>
    </location>
</feature>
<feature type="signal peptide" evidence="1">
    <location>
        <begin position="1"/>
        <end position="23"/>
    </location>
</feature>
<dbReference type="Pfam" id="PF02469">
    <property type="entry name" value="Fasciclin"/>
    <property type="match status" value="1"/>
</dbReference>
<dbReference type="Gene3D" id="2.30.180.10">
    <property type="entry name" value="FAS1 domain"/>
    <property type="match status" value="1"/>
</dbReference>
<keyword evidence="1" id="KW-0732">Signal</keyword>
<accession>A0ABY8URJ1</accession>
<evidence type="ECO:0000313" key="4">
    <source>
        <dbReference type="Proteomes" id="UP001244341"/>
    </source>
</evidence>
<dbReference type="EMBL" id="CP126224">
    <property type="protein sequence ID" value="WIA24029.1"/>
    <property type="molecule type" value="Genomic_DNA"/>
</dbReference>
<dbReference type="SUPFAM" id="SSF82153">
    <property type="entry name" value="FAS1 domain"/>
    <property type="match status" value="1"/>
</dbReference>
<evidence type="ECO:0000256" key="1">
    <source>
        <dbReference type="SAM" id="SignalP"/>
    </source>
</evidence>